<dbReference type="EMBL" id="CP133148">
    <property type="protein sequence ID" value="WVT02165.1"/>
    <property type="molecule type" value="Genomic_DNA"/>
</dbReference>
<keyword evidence="1" id="KW-1133">Transmembrane helix</keyword>
<accession>A0ABZ2B3U1</accession>
<evidence type="ECO:0000313" key="2">
    <source>
        <dbReference type="EMBL" id="WVT02165.1"/>
    </source>
</evidence>
<name>A0ABZ2B3U1_9HYPH</name>
<keyword evidence="3" id="KW-1185">Reference proteome</keyword>
<feature type="transmembrane region" description="Helical" evidence="1">
    <location>
        <begin position="41"/>
        <end position="69"/>
    </location>
</feature>
<reference evidence="2" key="1">
    <citation type="submission" date="2023-08" db="EMBL/GenBank/DDBJ databases">
        <title>Complete genome sequence of Sinorhizobium chiapanecum ITTG S70 isolated from Acaciella angustissima nodules in Chiapas-Mexico.</title>
        <authorList>
            <person name="Rincon-Rosales R."/>
            <person name="Rogel M.A."/>
            <person name="Rincon-Medina C.I."/>
            <person name="Guerrero G."/>
            <person name="Manzano-Gomez L.A."/>
            <person name="Lopez-Lopez A."/>
            <person name="Rincon Molina F.A."/>
            <person name="Martinez-Romero E."/>
        </authorList>
    </citation>
    <scope>NUCLEOTIDE SEQUENCE</scope>
    <source>
        <strain evidence="2">ITTG S70</strain>
    </source>
</reference>
<dbReference type="PIRSF" id="PIRSF028770">
    <property type="entry name" value="UCP028770"/>
    <property type="match status" value="1"/>
</dbReference>
<evidence type="ECO:0000256" key="1">
    <source>
        <dbReference type="SAM" id="Phobius"/>
    </source>
</evidence>
<protein>
    <submittedName>
        <fullName evidence="2">DUF3302 domain-containing protein</fullName>
    </submittedName>
</protein>
<evidence type="ECO:0000313" key="3">
    <source>
        <dbReference type="Proteomes" id="UP001432360"/>
    </source>
</evidence>
<gene>
    <name evidence="2" type="ORF">RB548_11520</name>
</gene>
<dbReference type="InterPro" id="IPR011223">
    <property type="entry name" value="UCP028770"/>
</dbReference>
<dbReference type="Pfam" id="PF11742">
    <property type="entry name" value="DUF3302"/>
    <property type="match status" value="1"/>
</dbReference>
<dbReference type="Proteomes" id="UP001432360">
    <property type="component" value="Chromosome"/>
</dbReference>
<keyword evidence="1" id="KW-0812">Transmembrane</keyword>
<feature type="transmembrane region" description="Helical" evidence="1">
    <location>
        <begin position="6"/>
        <end position="29"/>
    </location>
</feature>
<keyword evidence="1" id="KW-0472">Membrane</keyword>
<dbReference type="RefSeq" id="WP_331371451.1">
    <property type="nucleotide sequence ID" value="NZ_CP133148.1"/>
</dbReference>
<proteinExistence type="predicted"/>
<sequence>MSMIDIFAWIVLIVLVLSTVFVIVFLAMLPGMIAKRRNHPWAEAVTVGGWVTLFFGFVLWPIVLIWAYVDVPASAARERRP</sequence>
<organism evidence="2 3">
    <name type="scientific">Sinorhizobium chiapasense</name>
    <dbReference type="NCBI Taxonomy" id="501572"/>
    <lineage>
        <taxon>Bacteria</taxon>
        <taxon>Pseudomonadati</taxon>
        <taxon>Pseudomonadota</taxon>
        <taxon>Alphaproteobacteria</taxon>
        <taxon>Hyphomicrobiales</taxon>
        <taxon>Rhizobiaceae</taxon>
        <taxon>Sinorhizobium/Ensifer group</taxon>
        <taxon>Sinorhizobium</taxon>
    </lineage>
</organism>